<evidence type="ECO:0000256" key="1">
    <source>
        <dbReference type="SAM" id="Phobius"/>
    </source>
</evidence>
<reference evidence="3 4" key="1">
    <citation type="submission" date="2016-08" db="EMBL/GenBank/DDBJ databases">
        <title>A Parts List for Fungal Cellulosomes Revealed by Comparative Genomics.</title>
        <authorList>
            <consortium name="DOE Joint Genome Institute"/>
            <person name="Haitjema C.H."/>
            <person name="Gilmore S.P."/>
            <person name="Henske J.K."/>
            <person name="Solomon K.V."/>
            <person name="De Groot R."/>
            <person name="Kuo A."/>
            <person name="Mondo S.J."/>
            <person name="Salamov A.A."/>
            <person name="Labutti K."/>
            <person name="Zhao Z."/>
            <person name="Chiniquy J."/>
            <person name="Barry K."/>
            <person name="Brewer H.M."/>
            <person name="Purvine S.O."/>
            <person name="Wright A.T."/>
            <person name="Boxma B."/>
            <person name="Van Alen T."/>
            <person name="Hackstein J.H."/>
            <person name="Baker S.E."/>
            <person name="Grigoriev I.V."/>
            <person name="O'Malley M.A."/>
        </authorList>
    </citation>
    <scope>NUCLEOTIDE SEQUENCE [LARGE SCALE GENOMIC DNA]</scope>
    <source>
        <strain evidence="3 4">G1</strain>
    </source>
</reference>
<dbReference type="PANTHER" id="PTHR22916:SF3">
    <property type="entry name" value="UDP-GLCNAC:BETAGAL BETA-1,3-N-ACETYLGLUCOSAMINYLTRANSFERASE-LIKE PROTEIN 1"/>
    <property type="match status" value="1"/>
</dbReference>
<dbReference type="InterPro" id="IPR001173">
    <property type="entry name" value="Glyco_trans_2-like"/>
</dbReference>
<dbReference type="InterPro" id="IPR029044">
    <property type="entry name" value="Nucleotide-diphossugar_trans"/>
</dbReference>
<evidence type="ECO:0000313" key="4">
    <source>
        <dbReference type="Proteomes" id="UP000193920"/>
    </source>
</evidence>
<gene>
    <name evidence="3" type="ORF">LY90DRAFT_518140</name>
</gene>
<dbReference type="SUPFAM" id="SSF53448">
    <property type="entry name" value="Nucleotide-diphospho-sugar transferases"/>
    <property type="match status" value="1"/>
</dbReference>
<protein>
    <submittedName>
        <fullName evidence="3">Nucleotide-diphospho-sugar transferase</fullName>
    </submittedName>
</protein>
<sequence length="218" mass="25439">MNLLISVFLFILLFLEIFVKYIYALPLSIVVPVYNTASYLDRCINSILNQIFKDFKLICVDDGSTDNSMEILEKFKMTDNKVKIIHSEKNNGASVQETQELKMQKENLLDLLISVYDSIWREKFLNDNNIRYNEKMKKGNDYAFNVLAYKYKPRVLKLPDEGIYYYYKRRTGSIRNFSEGSLKIIIFLTLSSVCFIYFFNLLSLSIVVSNIGLTVLTD</sequence>
<evidence type="ECO:0000313" key="3">
    <source>
        <dbReference type="EMBL" id="ORY13777.1"/>
    </source>
</evidence>
<dbReference type="OrthoDB" id="206708at2759"/>
<keyword evidence="3" id="KW-0808">Transferase</keyword>
<keyword evidence="4" id="KW-1185">Reference proteome</keyword>
<organism evidence="3 4">
    <name type="scientific">Neocallimastix californiae</name>
    <dbReference type="NCBI Taxonomy" id="1754190"/>
    <lineage>
        <taxon>Eukaryota</taxon>
        <taxon>Fungi</taxon>
        <taxon>Fungi incertae sedis</taxon>
        <taxon>Chytridiomycota</taxon>
        <taxon>Chytridiomycota incertae sedis</taxon>
        <taxon>Neocallimastigomycetes</taxon>
        <taxon>Neocallimastigales</taxon>
        <taxon>Neocallimastigaceae</taxon>
        <taxon>Neocallimastix</taxon>
    </lineage>
</organism>
<evidence type="ECO:0000259" key="2">
    <source>
        <dbReference type="Pfam" id="PF00535"/>
    </source>
</evidence>
<dbReference type="Pfam" id="PF00535">
    <property type="entry name" value="Glycos_transf_2"/>
    <property type="match status" value="1"/>
</dbReference>
<proteinExistence type="predicted"/>
<keyword evidence="1" id="KW-1133">Transmembrane helix</keyword>
<dbReference type="GO" id="GO:0016758">
    <property type="term" value="F:hexosyltransferase activity"/>
    <property type="evidence" value="ECO:0007669"/>
    <property type="project" value="UniProtKB-ARBA"/>
</dbReference>
<feature type="domain" description="Glycosyltransferase 2-like" evidence="2">
    <location>
        <begin position="28"/>
        <end position="94"/>
    </location>
</feature>
<dbReference type="Proteomes" id="UP000193920">
    <property type="component" value="Unassembled WGS sequence"/>
</dbReference>
<accession>A0A1Y1ZUN8</accession>
<dbReference type="PANTHER" id="PTHR22916">
    <property type="entry name" value="GLYCOSYLTRANSFERASE"/>
    <property type="match status" value="1"/>
</dbReference>
<dbReference type="CDD" id="cd00761">
    <property type="entry name" value="Glyco_tranf_GTA_type"/>
    <property type="match status" value="1"/>
</dbReference>
<dbReference type="Gene3D" id="3.90.550.10">
    <property type="entry name" value="Spore Coat Polysaccharide Biosynthesis Protein SpsA, Chain A"/>
    <property type="match status" value="1"/>
</dbReference>
<keyword evidence="1" id="KW-0472">Membrane</keyword>
<dbReference type="EMBL" id="MCOG01000357">
    <property type="protein sequence ID" value="ORY13777.1"/>
    <property type="molecule type" value="Genomic_DNA"/>
</dbReference>
<name>A0A1Y1ZUN8_9FUNG</name>
<feature type="transmembrane region" description="Helical" evidence="1">
    <location>
        <begin position="184"/>
        <end position="208"/>
    </location>
</feature>
<keyword evidence="1" id="KW-0812">Transmembrane</keyword>
<dbReference type="AlphaFoldDB" id="A0A1Y1ZUN8"/>
<comment type="caution">
    <text evidence="3">The sequence shown here is derived from an EMBL/GenBank/DDBJ whole genome shotgun (WGS) entry which is preliminary data.</text>
</comment>